<organism evidence="1 2">
    <name type="scientific">Pseudovibrio ascidiaceicola</name>
    <dbReference type="NCBI Taxonomy" id="285279"/>
    <lineage>
        <taxon>Bacteria</taxon>
        <taxon>Pseudomonadati</taxon>
        <taxon>Pseudomonadota</taxon>
        <taxon>Alphaproteobacteria</taxon>
        <taxon>Hyphomicrobiales</taxon>
        <taxon>Stappiaceae</taxon>
        <taxon>Pseudovibrio</taxon>
    </lineage>
</organism>
<gene>
    <name evidence="1" type="ORF">SAMN04488518_11521</name>
</gene>
<dbReference type="EMBL" id="FOSK01000015">
    <property type="protein sequence ID" value="SFL04324.1"/>
    <property type="molecule type" value="Genomic_DNA"/>
</dbReference>
<dbReference type="Gene3D" id="3.40.50.880">
    <property type="match status" value="1"/>
</dbReference>
<sequence>MTSNTGKTTPQSVAADKRTIVGILANSSQEAGLGTQTIDDKYLTAALQAVGAIPLIIPTLLKEAELAHVLSLVDGLILTGDASNIQPAYYNNDGTSESHGPFDDKRDTAAFALIRAAFEKDLPLLGICRGMQEMNVAFGGTIRNDLYANHEFSLHHPIDYKLPPIQRYGAAHQLILEENGLLTTILGEGVHQVNSLHEQAVERLGEGLVLDALSEDDVIEAFHHPDKAFFLGVQWHAEFEAVSNPVSTRIFAAFCAAMQSYENVKVSL</sequence>
<keyword evidence="1" id="KW-0315">Glutamine amidotransferase</keyword>
<dbReference type="SUPFAM" id="SSF52317">
    <property type="entry name" value="Class I glutamine amidotransferase-like"/>
    <property type="match status" value="1"/>
</dbReference>
<dbReference type="InterPro" id="IPR029062">
    <property type="entry name" value="Class_I_gatase-like"/>
</dbReference>
<dbReference type="RefSeq" id="WP_093523068.1">
    <property type="nucleotide sequence ID" value="NZ_FOSK01000015.1"/>
</dbReference>
<dbReference type="CDD" id="cd01745">
    <property type="entry name" value="GATase1_2"/>
    <property type="match status" value="1"/>
</dbReference>
<accession>A0A1I4EEX6</accession>
<dbReference type="InterPro" id="IPR011697">
    <property type="entry name" value="Peptidase_C26"/>
</dbReference>
<dbReference type="Proteomes" id="UP000199598">
    <property type="component" value="Unassembled WGS sequence"/>
</dbReference>
<proteinExistence type="predicted"/>
<evidence type="ECO:0000313" key="1">
    <source>
        <dbReference type="EMBL" id="SFL04324.1"/>
    </source>
</evidence>
<keyword evidence="2" id="KW-1185">Reference proteome</keyword>
<reference evidence="1 2" key="1">
    <citation type="submission" date="2016-10" db="EMBL/GenBank/DDBJ databases">
        <authorList>
            <person name="Varghese N."/>
            <person name="Submissions S."/>
        </authorList>
    </citation>
    <scope>NUCLEOTIDE SEQUENCE [LARGE SCALE GENOMIC DNA]</scope>
    <source>
        <strain evidence="1 2">DSM 16392</strain>
    </source>
</reference>
<comment type="caution">
    <text evidence="1">The sequence shown here is derived from an EMBL/GenBank/DDBJ whole genome shotgun (WGS) entry which is preliminary data.</text>
</comment>
<dbReference type="Pfam" id="PF07722">
    <property type="entry name" value="Peptidase_C26"/>
    <property type="match status" value="1"/>
</dbReference>
<protein>
    <submittedName>
        <fullName evidence="1">Glutamine amidotransferase</fullName>
    </submittedName>
</protein>
<evidence type="ECO:0000313" key="2">
    <source>
        <dbReference type="Proteomes" id="UP000199598"/>
    </source>
</evidence>
<dbReference type="PANTHER" id="PTHR43235:SF1">
    <property type="entry name" value="GLUTAMINE AMIDOTRANSFERASE PB2B2.05-RELATED"/>
    <property type="match status" value="1"/>
</dbReference>
<dbReference type="InterPro" id="IPR044668">
    <property type="entry name" value="PuuD-like"/>
</dbReference>
<dbReference type="PROSITE" id="PS51273">
    <property type="entry name" value="GATASE_TYPE_1"/>
    <property type="match status" value="1"/>
</dbReference>
<dbReference type="PANTHER" id="PTHR43235">
    <property type="entry name" value="GLUTAMINE AMIDOTRANSFERASE PB2B2.05-RELATED"/>
    <property type="match status" value="1"/>
</dbReference>
<name>A0A1I4EEX6_9HYPH</name>